<dbReference type="SUPFAM" id="SSF52743">
    <property type="entry name" value="Subtilisin-like"/>
    <property type="match status" value="1"/>
</dbReference>
<evidence type="ECO:0000256" key="6">
    <source>
        <dbReference type="PROSITE-ProRule" id="PRU01240"/>
    </source>
</evidence>
<feature type="domain" description="Peptidase S8/S53" evidence="7">
    <location>
        <begin position="103"/>
        <end position="296"/>
    </location>
</feature>
<feature type="active site" description="Charge relay system" evidence="5 6">
    <location>
        <position position="503"/>
    </location>
</feature>
<keyword evidence="9" id="KW-1185">Reference proteome</keyword>
<evidence type="ECO:0000256" key="1">
    <source>
        <dbReference type="ARBA" id="ARBA00011073"/>
    </source>
</evidence>
<evidence type="ECO:0000313" key="8">
    <source>
        <dbReference type="EMBL" id="ABX43887.1"/>
    </source>
</evidence>
<evidence type="ECO:0000256" key="2">
    <source>
        <dbReference type="ARBA" id="ARBA00022670"/>
    </source>
</evidence>
<protein>
    <submittedName>
        <fullName evidence="8">Peptidase S8 and S53 subtilisin kexin sedolisin</fullName>
    </submittedName>
</protein>
<dbReference type="RefSeq" id="WP_012201535.1">
    <property type="nucleotide sequence ID" value="NC_010001.1"/>
</dbReference>
<dbReference type="InterPro" id="IPR015500">
    <property type="entry name" value="Peptidase_S8_subtilisin-rel"/>
</dbReference>
<dbReference type="HOGENOM" id="CLU_025670_0_0_9"/>
<evidence type="ECO:0000313" key="9">
    <source>
        <dbReference type="Proteomes" id="UP000000370"/>
    </source>
</evidence>
<keyword evidence="3 6" id="KW-0378">Hydrolase</keyword>
<accession>A9KIM4</accession>
<dbReference type="PRINTS" id="PR00723">
    <property type="entry name" value="SUBTILISIN"/>
</dbReference>
<comment type="similarity">
    <text evidence="1 6">Belongs to the peptidase S8 family.</text>
</comment>
<dbReference type="PIRSF" id="PIRSF037894">
    <property type="entry name" value="Subtilisin_rel_CspABC"/>
    <property type="match status" value="1"/>
</dbReference>
<dbReference type="Gene3D" id="2.60.120.1290">
    <property type="match status" value="1"/>
</dbReference>
<dbReference type="PROSITE" id="PS00136">
    <property type="entry name" value="SUBTILASE_ASP"/>
    <property type="match status" value="1"/>
</dbReference>
<evidence type="ECO:0000256" key="5">
    <source>
        <dbReference type="PIRSR" id="PIRSR615500-1"/>
    </source>
</evidence>
<dbReference type="EMBL" id="CP000885">
    <property type="protein sequence ID" value="ABX43887.1"/>
    <property type="molecule type" value="Genomic_DNA"/>
</dbReference>
<dbReference type="PANTHER" id="PTHR43806:SF11">
    <property type="entry name" value="CEREVISIN-RELATED"/>
    <property type="match status" value="1"/>
</dbReference>
<dbReference type="STRING" id="357809.Cphy_3538"/>
<dbReference type="PANTHER" id="PTHR43806">
    <property type="entry name" value="PEPTIDASE S8"/>
    <property type="match status" value="1"/>
</dbReference>
<reference evidence="9" key="1">
    <citation type="submission" date="2007-11" db="EMBL/GenBank/DDBJ databases">
        <title>Complete genome sequence of Clostridium phytofermentans ISDg.</title>
        <authorList>
            <person name="Leschine S.B."/>
            <person name="Warnick T.A."/>
            <person name="Blanchard J.L."/>
            <person name="Schnell D.J."/>
            <person name="Petit E.L."/>
            <person name="LaTouf W.G."/>
            <person name="Copeland A."/>
            <person name="Lucas S."/>
            <person name="Lapidus A."/>
            <person name="Barry K."/>
            <person name="Glavina del Rio T."/>
            <person name="Dalin E."/>
            <person name="Tice H."/>
            <person name="Pitluck S."/>
            <person name="Kiss H."/>
            <person name="Brettin T."/>
            <person name="Bruce D."/>
            <person name="Detter J.C."/>
            <person name="Han C."/>
            <person name="Kuske C."/>
            <person name="Schmutz J."/>
            <person name="Larimer F."/>
            <person name="Land M."/>
            <person name="Hauser L."/>
            <person name="Kyrpides N."/>
            <person name="Kim E.A."/>
            <person name="Richardson P."/>
        </authorList>
    </citation>
    <scope>NUCLEOTIDE SEQUENCE [LARGE SCALE GENOMIC DNA]</scope>
    <source>
        <strain evidence="9">ATCC 700394 / DSM 18823 / ISDg</strain>
    </source>
</reference>
<dbReference type="Pfam" id="PF00082">
    <property type="entry name" value="Peptidase_S8"/>
    <property type="match status" value="2"/>
</dbReference>
<organism evidence="8 9">
    <name type="scientific">Lachnoclostridium phytofermentans (strain ATCC 700394 / DSM 18823 / ISDg)</name>
    <name type="common">Clostridium phytofermentans</name>
    <dbReference type="NCBI Taxonomy" id="357809"/>
    <lineage>
        <taxon>Bacteria</taxon>
        <taxon>Bacillati</taxon>
        <taxon>Bacillota</taxon>
        <taxon>Clostridia</taxon>
        <taxon>Lachnospirales</taxon>
        <taxon>Lachnospiraceae</taxon>
    </lineage>
</organism>
<feature type="active site" description="Charge relay system" evidence="5 6">
    <location>
        <position position="112"/>
    </location>
</feature>
<dbReference type="OrthoDB" id="9762689at2"/>
<dbReference type="InterPro" id="IPR017310">
    <property type="entry name" value="Pept_S8A_subtilisin_clostridia"/>
</dbReference>
<feature type="domain" description="Peptidase S8/S53" evidence="7">
    <location>
        <begin position="439"/>
        <end position="557"/>
    </location>
</feature>
<dbReference type="eggNOG" id="COG1404">
    <property type="taxonomic scope" value="Bacteria"/>
</dbReference>
<dbReference type="GO" id="GO:0006508">
    <property type="term" value="P:proteolysis"/>
    <property type="evidence" value="ECO:0007669"/>
    <property type="project" value="UniProtKB-KW"/>
</dbReference>
<dbReference type="AlphaFoldDB" id="A9KIM4"/>
<keyword evidence="2 6" id="KW-0645">Protease</keyword>
<gene>
    <name evidence="8" type="ordered locus">Cphy_3538</name>
</gene>
<dbReference type="Gene3D" id="3.40.50.200">
    <property type="entry name" value="Peptidase S8/S53 domain"/>
    <property type="match status" value="1"/>
</dbReference>
<name>A9KIM4_LACP7</name>
<evidence type="ECO:0000259" key="7">
    <source>
        <dbReference type="Pfam" id="PF00082"/>
    </source>
</evidence>
<dbReference type="GO" id="GO:0004252">
    <property type="term" value="F:serine-type endopeptidase activity"/>
    <property type="evidence" value="ECO:0007669"/>
    <property type="project" value="UniProtKB-UniRule"/>
</dbReference>
<dbReference type="InterPro" id="IPR023827">
    <property type="entry name" value="Peptidase_S8_Asp-AS"/>
</dbReference>
<feature type="active site" description="Charge relay system" evidence="5 6">
    <location>
        <position position="180"/>
    </location>
</feature>
<dbReference type="InterPro" id="IPR034045">
    <property type="entry name" value="Pep_S8_CspA-like"/>
</dbReference>
<sequence>MNGDSDLNSRCKEAILSENVIDSFALVRGSIADMMKFYDADCIQVVNPRYTIVHQLVSDFSNIQNYNFSYSSFPKCYGLMDQSNMEYIGVQKIRRQTYLNLLGKDVIIGFIDTGIDYQNEIFKNADNTSRVIRIWDQTIQTGTPPKGHYYGTEYTKEQIDEALNSENPLSVVPSTDTNGHGTFLAGIAAGNIDNENDFTGVAPLADIAMVKLKQAKKYLRDYYYIRDDVECYQETDLIMGTKYLLELAIELGKPLVICIGVGTNSGGHDGSGIWDEYLGNISDYTGICIVLPTGNEANSGGHYRGIVQPTEDYIDVEINVGGGEKGFVLEFWVRAPSIYSIGFVSPSGEYIERIPPSVEQNRVISFLFEPTVIYVDYEVIERRTGDESVFIRFANPTPGIWKVRVFREQSFKNEFDLWLPIRQFMTSDTYFIQPYPDITITDPGNTTRPITVAACNHVNNSIYINSGRGYTRSGNIKPDIAAPGVNIYGPVPGNSFAMMSGTSIAAAHTAGAAALLLEWAIVRENSFYFNTTNVKTLMIRGAKRIGTEYPNRQFGYGILDIYGAFNSLRLT</sequence>
<dbReference type="CDD" id="cd07478">
    <property type="entry name" value="Peptidases_S8_CspA-like"/>
    <property type="match status" value="1"/>
</dbReference>
<evidence type="ECO:0000256" key="4">
    <source>
        <dbReference type="ARBA" id="ARBA00022825"/>
    </source>
</evidence>
<dbReference type="InterPro" id="IPR050131">
    <property type="entry name" value="Peptidase_S8_subtilisin-like"/>
</dbReference>
<dbReference type="KEGG" id="cpy:Cphy_3538"/>
<dbReference type="Proteomes" id="UP000000370">
    <property type="component" value="Chromosome"/>
</dbReference>
<dbReference type="PROSITE" id="PS51892">
    <property type="entry name" value="SUBTILASE"/>
    <property type="match status" value="1"/>
</dbReference>
<dbReference type="InterPro" id="IPR000209">
    <property type="entry name" value="Peptidase_S8/S53_dom"/>
</dbReference>
<evidence type="ECO:0000256" key="3">
    <source>
        <dbReference type="ARBA" id="ARBA00022801"/>
    </source>
</evidence>
<proteinExistence type="inferred from homology"/>
<dbReference type="InterPro" id="IPR036852">
    <property type="entry name" value="Peptidase_S8/S53_dom_sf"/>
</dbReference>
<keyword evidence="4 6" id="KW-0720">Serine protease</keyword>